<reference evidence="1" key="1">
    <citation type="submission" date="2020-07" db="EMBL/GenBank/DDBJ databases">
        <title>Ethylene signaling mediates host invasion by parasitic plants.</title>
        <authorList>
            <person name="Yoshida S."/>
        </authorList>
    </citation>
    <scope>NUCLEOTIDE SEQUENCE</scope>
    <source>
        <strain evidence="1">Okayama</strain>
    </source>
</reference>
<comment type="caution">
    <text evidence="1">The sequence shown here is derived from an EMBL/GenBank/DDBJ whole genome shotgun (WGS) entry which is preliminary data.</text>
</comment>
<gene>
    <name evidence="1" type="ORF">PHJA_001249900</name>
</gene>
<dbReference type="PANTHER" id="PTHR47879:SF2">
    <property type="entry name" value="RETICULON-LIKE PROTEIN B22"/>
    <property type="match status" value="1"/>
</dbReference>
<evidence type="ECO:0000313" key="1">
    <source>
        <dbReference type="EMBL" id="GFP91059.1"/>
    </source>
</evidence>
<keyword evidence="2" id="KW-1185">Reference proteome</keyword>
<dbReference type="EMBL" id="BMAC01000234">
    <property type="protein sequence ID" value="GFP91059.1"/>
    <property type="molecule type" value="Genomic_DNA"/>
</dbReference>
<protein>
    <submittedName>
        <fullName evidence="1">Reticulon-like protein b23</fullName>
    </submittedName>
</protein>
<sequence length="73" mass="7851">MNIAVPIDPLHWQISQDASTSLFACLANTLGAAESVLRVATTGHGQAPFPQGGFLSLCALRDWKSSLRRHCCL</sequence>
<dbReference type="InterPro" id="IPR044177">
    <property type="entry name" value="RTNLB22/23"/>
</dbReference>
<proteinExistence type="predicted"/>
<dbReference type="AlphaFoldDB" id="A0A830BX96"/>
<evidence type="ECO:0000313" key="2">
    <source>
        <dbReference type="Proteomes" id="UP000653305"/>
    </source>
</evidence>
<dbReference type="PANTHER" id="PTHR47879">
    <property type="entry name" value="RETICULON-LIKE PROTEIN B22"/>
    <property type="match status" value="1"/>
</dbReference>
<organism evidence="1 2">
    <name type="scientific">Phtheirospermum japonicum</name>
    <dbReference type="NCBI Taxonomy" id="374723"/>
    <lineage>
        <taxon>Eukaryota</taxon>
        <taxon>Viridiplantae</taxon>
        <taxon>Streptophyta</taxon>
        <taxon>Embryophyta</taxon>
        <taxon>Tracheophyta</taxon>
        <taxon>Spermatophyta</taxon>
        <taxon>Magnoliopsida</taxon>
        <taxon>eudicotyledons</taxon>
        <taxon>Gunneridae</taxon>
        <taxon>Pentapetalae</taxon>
        <taxon>asterids</taxon>
        <taxon>lamiids</taxon>
        <taxon>Lamiales</taxon>
        <taxon>Orobanchaceae</taxon>
        <taxon>Orobanchaceae incertae sedis</taxon>
        <taxon>Phtheirospermum</taxon>
    </lineage>
</organism>
<dbReference type="OrthoDB" id="2020646at2759"/>
<name>A0A830BX96_9LAMI</name>
<dbReference type="Proteomes" id="UP000653305">
    <property type="component" value="Unassembled WGS sequence"/>
</dbReference>
<accession>A0A830BX96</accession>